<organism evidence="1 2">
    <name type="scientific">Colletotrichum truncatum</name>
    <name type="common">Anthracnose fungus</name>
    <name type="synonym">Colletotrichum capsici</name>
    <dbReference type="NCBI Taxonomy" id="5467"/>
    <lineage>
        <taxon>Eukaryota</taxon>
        <taxon>Fungi</taxon>
        <taxon>Dikarya</taxon>
        <taxon>Ascomycota</taxon>
        <taxon>Pezizomycotina</taxon>
        <taxon>Sordariomycetes</taxon>
        <taxon>Hypocreomycetidae</taxon>
        <taxon>Glomerellales</taxon>
        <taxon>Glomerellaceae</taxon>
        <taxon>Colletotrichum</taxon>
        <taxon>Colletotrichum truncatum species complex</taxon>
    </lineage>
</organism>
<protein>
    <submittedName>
        <fullName evidence="1">DnaJ domain-containing protein</fullName>
    </submittedName>
</protein>
<dbReference type="EMBL" id="VUJX02000011">
    <property type="protein sequence ID" value="KAL0930336.1"/>
    <property type="molecule type" value="Genomic_DNA"/>
</dbReference>
<gene>
    <name evidence="1" type="ORF">CTRU02_214411</name>
</gene>
<reference evidence="1 2" key="1">
    <citation type="journal article" date="2020" name="Phytopathology">
        <title>Genome Sequence Resources of Colletotrichum truncatum, C. plurivorum, C. musicola, and C. sojae: Four Species Pathogenic to Soybean (Glycine max).</title>
        <authorList>
            <person name="Rogerio F."/>
            <person name="Boufleur T.R."/>
            <person name="Ciampi-Guillardi M."/>
            <person name="Sukno S.A."/>
            <person name="Thon M.R."/>
            <person name="Massola Junior N.S."/>
            <person name="Baroncelli R."/>
        </authorList>
    </citation>
    <scope>NUCLEOTIDE SEQUENCE [LARGE SCALE GENOMIC DNA]</scope>
    <source>
        <strain evidence="1 2">CMES1059</strain>
    </source>
</reference>
<accession>A0ACC3YER1</accession>
<comment type="caution">
    <text evidence="1">The sequence shown here is derived from an EMBL/GenBank/DDBJ whole genome shotgun (WGS) entry which is preliminary data.</text>
</comment>
<sequence>MDPPREVHLLSAYGARLGRTTTPKVSTGLSAVAMSYTISKDNTAGDSFLQDSLLGEWGQKNCLPALRTVTPSKTSSFDFGGGGGGGGGRGTPGVNTRTFHFSTGSDSRGFSFSNADDIYAEFMRSGPTKGAGEGMEDIDGLFKPSLPDEEREIERESALRAMERQKREHTATTEIEGEHSIRINTASRRNMGSNSKGQYSVDDATMDWRQRRGHSTPPPFRPARPAGNYEEAKVYQQRPIRQPSLDRSVSSVDSYDTYEAADSRGYHGNDDRAGLGLDSSRGSHYSSPYGRAGDESYGSPEAFPSPQQPSVMPRMAPAIDIELAPTSRANAKREHEIGIFRPVLKQPESHPFNRSRDYYEPVLPPPISQYASYTEAGSPLTDVERPNTFRNEYARPPPALTRAQTFRPMAETDPGRGSRSRLQRQDSDDSDSDIDIRITPRRRRRNAVEYYDQPRSSRYNVSGPRAVPTGVPPPGSYYRDESPTRAYNETEVFYDGDRFVTTEPPRRF</sequence>
<evidence type="ECO:0000313" key="2">
    <source>
        <dbReference type="Proteomes" id="UP000805649"/>
    </source>
</evidence>
<keyword evidence="2" id="KW-1185">Reference proteome</keyword>
<evidence type="ECO:0000313" key="1">
    <source>
        <dbReference type="EMBL" id="KAL0930336.1"/>
    </source>
</evidence>
<dbReference type="Proteomes" id="UP000805649">
    <property type="component" value="Unassembled WGS sequence"/>
</dbReference>
<name>A0ACC3YER1_COLTU</name>
<proteinExistence type="predicted"/>